<dbReference type="EMBL" id="OZ022405">
    <property type="protein sequence ID" value="CAK9435417.1"/>
    <property type="molecule type" value="Genomic_DNA"/>
</dbReference>
<dbReference type="Proteomes" id="UP001497383">
    <property type="component" value="Chromosome 1"/>
</dbReference>
<dbReference type="RefSeq" id="XP_066827082.1">
    <property type="nucleotide sequence ID" value="XM_066971328.1"/>
</dbReference>
<name>A0ABP0ZCL2_9ASCO</name>
<keyword evidence="4" id="KW-1185">Reference proteome</keyword>
<sequence length="279" mass="31162">MPFSHQLDGVASAGKFQYVAMIDRINHLKMANANLAEKVKRQKEFLYAAKEEITHLSKYKAQVEHFKSEVADLKQQLQERERSPTFDLSHAQAQLQIINGSTKQDQQFLQPKKMQTPTHQHNFASSTFITNVQQQSLGKSLPRVASAICSKNRDAEPKRFSFFAESSTKIGELNDNRSAVLSRGPTSTIASSRSNFQKVNFNRLGKTATTTATSTRSGTSQLASRLTANTKVGMASNHKKLKTFAKSTNSKSNMIDKGPVSNKILPQKYSDTSSNYFHR</sequence>
<evidence type="ECO:0008006" key="5">
    <source>
        <dbReference type="Google" id="ProtNLM"/>
    </source>
</evidence>
<evidence type="ECO:0000313" key="3">
    <source>
        <dbReference type="EMBL" id="CAK9435417.1"/>
    </source>
</evidence>
<protein>
    <recommendedName>
        <fullName evidence="5">Shugoshin C-terminal domain-containing protein</fullName>
    </recommendedName>
</protein>
<dbReference type="GeneID" id="92205340"/>
<feature type="coiled-coil region" evidence="1">
    <location>
        <begin position="56"/>
        <end position="83"/>
    </location>
</feature>
<evidence type="ECO:0000313" key="4">
    <source>
        <dbReference type="Proteomes" id="UP001497383"/>
    </source>
</evidence>
<reference evidence="3 4" key="1">
    <citation type="submission" date="2024-03" db="EMBL/GenBank/DDBJ databases">
        <authorList>
            <person name="Brejova B."/>
        </authorList>
    </citation>
    <scope>NUCLEOTIDE SEQUENCE [LARGE SCALE GENOMIC DNA]</scope>
    <source>
        <strain evidence="3 4">CBS 14171</strain>
    </source>
</reference>
<feature type="region of interest" description="Disordered" evidence="2">
    <location>
        <begin position="245"/>
        <end position="279"/>
    </location>
</feature>
<keyword evidence="1" id="KW-0175">Coiled coil</keyword>
<proteinExistence type="predicted"/>
<gene>
    <name evidence="3" type="ORF">LODBEIA_P01440</name>
</gene>
<organism evidence="3 4">
    <name type="scientific">Lodderomyces beijingensis</name>
    <dbReference type="NCBI Taxonomy" id="1775926"/>
    <lineage>
        <taxon>Eukaryota</taxon>
        <taxon>Fungi</taxon>
        <taxon>Dikarya</taxon>
        <taxon>Ascomycota</taxon>
        <taxon>Saccharomycotina</taxon>
        <taxon>Pichiomycetes</taxon>
        <taxon>Debaryomycetaceae</taxon>
        <taxon>Candida/Lodderomyces clade</taxon>
        <taxon>Lodderomyces</taxon>
    </lineage>
</organism>
<evidence type="ECO:0000256" key="1">
    <source>
        <dbReference type="SAM" id="Coils"/>
    </source>
</evidence>
<accession>A0ABP0ZCL2</accession>
<feature type="compositionally biased region" description="Polar residues" evidence="2">
    <location>
        <begin position="269"/>
        <end position="279"/>
    </location>
</feature>
<evidence type="ECO:0000256" key="2">
    <source>
        <dbReference type="SAM" id="MobiDB-lite"/>
    </source>
</evidence>